<comment type="caution">
    <text evidence="14">The sequence shown here is derived from an EMBL/GenBank/DDBJ whole genome shotgun (WGS) entry which is preliminary data.</text>
</comment>
<evidence type="ECO:0000256" key="1">
    <source>
        <dbReference type="ARBA" id="ARBA00004236"/>
    </source>
</evidence>
<feature type="region of interest" description="Disordered" evidence="8">
    <location>
        <begin position="401"/>
        <end position="455"/>
    </location>
</feature>
<comment type="similarity">
    <text evidence="2">Belongs to the membrane fusion protein (MFP) (TC 8.A.1) family.</text>
</comment>
<evidence type="ECO:0000256" key="6">
    <source>
        <dbReference type="ARBA" id="ARBA00023136"/>
    </source>
</evidence>
<feature type="domain" description="Multidrug resistance protein MdtA-like beta-barrel" evidence="12">
    <location>
        <begin position="244"/>
        <end position="327"/>
    </location>
</feature>
<dbReference type="Pfam" id="PF25876">
    <property type="entry name" value="HH_MFP_RND"/>
    <property type="match status" value="1"/>
</dbReference>
<dbReference type="PANTHER" id="PTHR30469:SF12">
    <property type="entry name" value="MULTIDRUG RESISTANCE PROTEIN MDTA"/>
    <property type="match status" value="1"/>
</dbReference>
<evidence type="ECO:0000256" key="8">
    <source>
        <dbReference type="SAM" id="MobiDB-lite"/>
    </source>
</evidence>
<dbReference type="Gene3D" id="2.40.30.170">
    <property type="match status" value="1"/>
</dbReference>
<dbReference type="InterPro" id="IPR058626">
    <property type="entry name" value="MdtA-like_b-barrel"/>
</dbReference>
<feature type="domain" description="Multidrug resistance protein MdtA-like barrel-sandwich hybrid" evidence="11">
    <location>
        <begin position="98"/>
        <end position="240"/>
    </location>
</feature>
<evidence type="ECO:0000256" key="7">
    <source>
        <dbReference type="SAM" id="Coils"/>
    </source>
</evidence>
<evidence type="ECO:0000256" key="4">
    <source>
        <dbReference type="ARBA" id="ARBA00022475"/>
    </source>
</evidence>
<evidence type="ECO:0000256" key="3">
    <source>
        <dbReference type="ARBA" id="ARBA00022448"/>
    </source>
</evidence>
<dbReference type="SUPFAM" id="SSF111369">
    <property type="entry name" value="HlyD-like secretion proteins"/>
    <property type="match status" value="1"/>
</dbReference>
<name>A0AB38C3C7_9BURK</name>
<evidence type="ECO:0000256" key="9">
    <source>
        <dbReference type="SAM" id="Phobius"/>
    </source>
</evidence>
<protein>
    <submittedName>
        <fullName evidence="14">Membrane fusion protein, multidrug efflux system</fullName>
    </submittedName>
</protein>
<dbReference type="GO" id="GO:1990281">
    <property type="term" value="C:efflux pump complex"/>
    <property type="evidence" value="ECO:0007669"/>
    <property type="project" value="TreeGrafter"/>
</dbReference>
<keyword evidence="5" id="KW-0997">Cell inner membrane</keyword>
<dbReference type="EMBL" id="FPKH01000001">
    <property type="protein sequence ID" value="SFX14662.1"/>
    <property type="molecule type" value="Genomic_DNA"/>
</dbReference>
<reference evidence="14 15" key="1">
    <citation type="submission" date="2016-11" db="EMBL/GenBank/DDBJ databases">
        <authorList>
            <person name="Varghese N."/>
            <person name="Submissions S."/>
        </authorList>
    </citation>
    <scope>NUCLEOTIDE SEQUENCE [LARGE SCALE GENOMIC DNA]</scope>
    <source>
        <strain evidence="14 15">NFR18</strain>
    </source>
</reference>
<sequence length="455" mass="46819">MDSQTTPNTPRRSRRSKIVGTVIALAVMAALGGGAWYLTHSGTSAQGGPGMGAGGPGGPGGPGGRRGGPSTTVGVATAVKSDLPVVLDALGTVTAASTVTVRPQVSGILKELKFKEGGMVKAGQVVAQIDPAQFEMALMQATGQRQRDEAQLENARLTLKRYQTLLGQDSIARQDVDTQAALVKQLEGTVMTDRASEGTARLNLGYTKVVSPISGRAGLKVVDIGNLVSTSDTGGVVVVTQLSPIDVEFSVPQDKVQTIQERLNGGAALAALALDRTRTHTLDKGSLTALDNQVDVQTGTVRAKARYTNDKMALFPSQFVNVRLELGNITGAVLVPVTALRHSNNGDFVYVLKADKTVTVRMVTRGQATTDMVEIRAGLEAGEQVITEGADRLKEGAKVTLAGDKPAMGGAGGAGANGERRHRRQHADGAASAPAASAAAPAPATAPTPAKGAAQ</sequence>
<dbReference type="InterPro" id="IPR006143">
    <property type="entry name" value="RND_pump_MFP"/>
</dbReference>
<evidence type="ECO:0000313" key="14">
    <source>
        <dbReference type="EMBL" id="SFX14662.1"/>
    </source>
</evidence>
<feature type="region of interest" description="Disordered" evidence="8">
    <location>
        <begin position="47"/>
        <end position="70"/>
    </location>
</feature>
<dbReference type="Proteomes" id="UP000182489">
    <property type="component" value="Unassembled WGS sequence"/>
</dbReference>
<dbReference type="InterPro" id="IPR058625">
    <property type="entry name" value="MdtA-like_BSH"/>
</dbReference>
<keyword evidence="3" id="KW-0813">Transport</keyword>
<feature type="compositionally biased region" description="Gly residues" evidence="8">
    <location>
        <begin position="47"/>
        <end position="67"/>
    </location>
</feature>
<feature type="coiled-coil region" evidence="7">
    <location>
        <begin position="138"/>
        <end position="165"/>
    </location>
</feature>
<dbReference type="Pfam" id="PF25944">
    <property type="entry name" value="Beta-barrel_RND"/>
    <property type="match status" value="1"/>
</dbReference>
<evidence type="ECO:0000259" key="13">
    <source>
        <dbReference type="Pfam" id="PF25967"/>
    </source>
</evidence>
<keyword evidence="9" id="KW-1133">Transmembrane helix</keyword>
<dbReference type="Gene3D" id="1.10.287.470">
    <property type="entry name" value="Helix hairpin bin"/>
    <property type="match status" value="1"/>
</dbReference>
<dbReference type="Gene3D" id="2.40.420.20">
    <property type="match status" value="1"/>
</dbReference>
<dbReference type="Gene3D" id="2.40.50.100">
    <property type="match status" value="1"/>
</dbReference>
<dbReference type="Pfam" id="PF25967">
    <property type="entry name" value="RND-MFP_C"/>
    <property type="match status" value="1"/>
</dbReference>
<keyword evidence="9" id="KW-0812">Transmembrane</keyword>
<dbReference type="AlphaFoldDB" id="A0AB38C3C7"/>
<feature type="domain" description="Multidrug resistance protein MdtA-like alpha-helical hairpin" evidence="10">
    <location>
        <begin position="138"/>
        <end position="207"/>
    </location>
</feature>
<organism evidence="14 15">
    <name type="scientific">Janthinobacterium lividum</name>
    <dbReference type="NCBI Taxonomy" id="29581"/>
    <lineage>
        <taxon>Bacteria</taxon>
        <taxon>Pseudomonadati</taxon>
        <taxon>Pseudomonadota</taxon>
        <taxon>Betaproteobacteria</taxon>
        <taxon>Burkholderiales</taxon>
        <taxon>Oxalobacteraceae</taxon>
        <taxon>Janthinobacterium</taxon>
    </lineage>
</organism>
<keyword evidence="7" id="KW-0175">Coiled coil</keyword>
<feature type="transmembrane region" description="Helical" evidence="9">
    <location>
        <begin position="18"/>
        <end position="38"/>
    </location>
</feature>
<keyword evidence="6 9" id="KW-0472">Membrane</keyword>
<feature type="compositionally biased region" description="Low complexity" evidence="8">
    <location>
        <begin position="428"/>
        <end position="455"/>
    </location>
</feature>
<feature type="domain" description="Multidrug resistance protein MdtA-like C-terminal permuted SH3" evidence="13">
    <location>
        <begin position="332"/>
        <end position="392"/>
    </location>
</feature>
<evidence type="ECO:0000313" key="15">
    <source>
        <dbReference type="Proteomes" id="UP000182489"/>
    </source>
</evidence>
<dbReference type="PANTHER" id="PTHR30469">
    <property type="entry name" value="MULTIDRUG RESISTANCE PROTEIN MDTA"/>
    <property type="match status" value="1"/>
</dbReference>
<keyword evidence="4" id="KW-1003">Cell membrane</keyword>
<evidence type="ECO:0000256" key="5">
    <source>
        <dbReference type="ARBA" id="ARBA00022519"/>
    </source>
</evidence>
<dbReference type="RefSeq" id="WP_072452783.1">
    <property type="nucleotide sequence ID" value="NZ_FPKH01000001.1"/>
</dbReference>
<proteinExistence type="inferred from homology"/>
<evidence type="ECO:0000256" key="2">
    <source>
        <dbReference type="ARBA" id="ARBA00009477"/>
    </source>
</evidence>
<accession>A0AB38C3C7</accession>
<dbReference type="InterPro" id="IPR058624">
    <property type="entry name" value="MdtA-like_HH"/>
</dbReference>
<dbReference type="InterPro" id="IPR058627">
    <property type="entry name" value="MdtA-like_C"/>
</dbReference>
<dbReference type="Pfam" id="PF25917">
    <property type="entry name" value="BSH_RND"/>
    <property type="match status" value="1"/>
</dbReference>
<evidence type="ECO:0000259" key="12">
    <source>
        <dbReference type="Pfam" id="PF25944"/>
    </source>
</evidence>
<comment type="subcellular location">
    <subcellularLocation>
        <location evidence="1">Cell membrane</location>
    </subcellularLocation>
</comment>
<dbReference type="GO" id="GO:0015562">
    <property type="term" value="F:efflux transmembrane transporter activity"/>
    <property type="evidence" value="ECO:0007669"/>
    <property type="project" value="TreeGrafter"/>
</dbReference>
<evidence type="ECO:0000259" key="11">
    <source>
        <dbReference type="Pfam" id="PF25917"/>
    </source>
</evidence>
<gene>
    <name evidence="14" type="ORF">SAMN03097694_0911</name>
</gene>
<dbReference type="NCBIfam" id="TIGR01730">
    <property type="entry name" value="RND_mfp"/>
    <property type="match status" value="1"/>
</dbReference>
<evidence type="ECO:0000259" key="10">
    <source>
        <dbReference type="Pfam" id="PF25876"/>
    </source>
</evidence>